<dbReference type="AlphaFoldDB" id="A0A1Z4JEZ6"/>
<reference evidence="2 3" key="1">
    <citation type="submission" date="2017-06" db="EMBL/GenBank/DDBJ databases">
        <title>Genome sequencing of cyanobaciteial culture collection at National Institute for Environmental Studies (NIES).</title>
        <authorList>
            <person name="Hirose Y."/>
            <person name="Shimura Y."/>
            <person name="Fujisawa T."/>
            <person name="Nakamura Y."/>
            <person name="Kawachi M."/>
        </authorList>
    </citation>
    <scope>NUCLEOTIDE SEQUENCE [LARGE SCALE GENOMIC DNA]</scope>
    <source>
        <strain evidence="2 3">NIES-2135</strain>
    </source>
</reference>
<feature type="region of interest" description="Disordered" evidence="1">
    <location>
        <begin position="110"/>
        <end position="130"/>
    </location>
</feature>
<gene>
    <name evidence="2" type="ORF">NIES2135_21130</name>
</gene>
<sequence length="130" mass="14192">MAALKVTLSNGTVLETNSLNDTGYMPLASVLLGNDGAMPDLNDPRLARNIMKNLGDPDYIKRLAYGLVSLFPAISEDLAWFDHPTKRPSFGVGMSIADLTTITTEAGKALYGQSKPVKPNQGFQQPRRRR</sequence>
<accession>A0A1Z4JEZ6</accession>
<keyword evidence="3" id="KW-1185">Reference proteome</keyword>
<dbReference type="EMBL" id="AP018203">
    <property type="protein sequence ID" value="BAY55290.1"/>
    <property type="molecule type" value="Genomic_DNA"/>
</dbReference>
<dbReference type="Proteomes" id="UP000217895">
    <property type="component" value="Chromosome"/>
</dbReference>
<name>A0A1Z4JEZ6_LEPBY</name>
<organism evidence="2 3">
    <name type="scientific">Leptolyngbya boryana NIES-2135</name>
    <dbReference type="NCBI Taxonomy" id="1973484"/>
    <lineage>
        <taxon>Bacteria</taxon>
        <taxon>Bacillati</taxon>
        <taxon>Cyanobacteriota</taxon>
        <taxon>Cyanophyceae</taxon>
        <taxon>Leptolyngbyales</taxon>
        <taxon>Leptolyngbyaceae</taxon>
        <taxon>Leptolyngbya group</taxon>
        <taxon>Leptolyngbya</taxon>
    </lineage>
</organism>
<evidence type="ECO:0000313" key="2">
    <source>
        <dbReference type="EMBL" id="BAY55290.1"/>
    </source>
</evidence>
<proteinExistence type="predicted"/>
<evidence type="ECO:0000256" key="1">
    <source>
        <dbReference type="SAM" id="MobiDB-lite"/>
    </source>
</evidence>
<protein>
    <submittedName>
        <fullName evidence="2">Uncharacterized protein</fullName>
    </submittedName>
</protein>
<evidence type="ECO:0000313" key="3">
    <source>
        <dbReference type="Proteomes" id="UP000217895"/>
    </source>
</evidence>